<dbReference type="EMBL" id="GBXM01101662">
    <property type="protein sequence ID" value="JAH06915.1"/>
    <property type="molecule type" value="Transcribed_RNA"/>
</dbReference>
<evidence type="ECO:0000313" key="1">
    <source>
        <dbReference type="EMBL" id="JAH06915.1"/>
    </source>
</evidence>
<proteinExistence type="predicted"/>
<organism evidence="1">
    <name type="scientific">Anguilla anguilla</name>
    <name type="common">European freshwater eel</name>
    <name type="synonym">Muraena anguilla</name>
    <dbReference type="NCBI Taxonomy" id="7936"/>
    <lineage>
        <taxon>Eukaryota</taxon>
        <taxon>Metazoa</taxon>
        <taxon>Chordata</taxon>
        <taxon>Craniata</taxon>
        <taxon>Vertebrata</taxon>
        <taxon>Euteleostomi</taxon>
        <taxon>Actinopterygii</taxon>
        <taxon>Neopterygii</taxon>
        <taxon>Teleostei</taxon>
        <taxon>Anguilliformes</taxon>
        <taxon>Anguillidae</taxon>
        <taxon>Anguilla</taxon>
    </lineage>
</organism>
<protein>
    <submittedName>
        <fullName evidence="1">Uncharacterized protein</fullName>
    </submittedName>
</protein>
<sequence>MQPTSPLSADCALLWDMGYAPV</sequence>
<reference evidence="1" key="1">
    <citation type="submission" date="2014-11" db="EMBL/GenBank/DDBJ databases">
        <authorList>
            <person name="Amaro Gonzalez C."/>
        </authorList>
    </citation>
    <scope>NUCLEOTIDE SEQUENCE</scope>
</reference>
<dbReference type="AlphaFoldDB" id="A0A0E9PS66"/>
<accession>A0A0E9PS66</accession>
<name>A0A0E9PS66_ANGAN</name>
<reference evidence="1" key="2">
    <citation type="journal article" date="2015" name="Fish Shellfish Immunol.">
        <title>Early steps in the European eel (Anguilla anguilla)-Vibrio vulnificus interaction in the gills: Role of the RtxA13 toxin.</title>
        <authorList>
            <person name="Callol A."/>
            <person name="Pajuelo D."/>
            <person name="Ebbesson L."/>
            <person name="Teles M."/>
            <person name="MacKenzie S."/>
            <person name="Amaro C."/>
        </authorList>
    </citation>
    <scope>NUCLEOTIDE SEQUENCE</scope>
</reference>